<evidence type="ECO:0000259" key="5">
    <source>
        <dbReference type="PROSITE" id="PS50931"/>
    </source>
</evidence>
<comment type="similarity">
    <text evidence="1">Belongs to the LysR transcriptional regulatory family.</text>
</comment>
<evidence type="ECO:0000256" key="1">
    <source>
        <dbReference type="ARBA" id="ARBA00009437"/>
    </source>
</evidence>
<dbReference type="OrthoDB" id="6395715at2"/>
<gene>
    <name evidence="6" type="primary">ybdO</name>
    <name evidence="6" type="ORF">GCE9029_01579</name>
</gene>
<dbReference type="Proteomes" id="UP000071641">
    <property type="component" value="Unassembled WGS sequence"/>
</dbReference>
<dbReference type="SUPFAM" id="SSF53850">
    <property type="entry name" value="Periplasmic binding protein-like II"/>
    <property type="match status" value="1"/>
</dbReference>
<evidence type="ECO:0000256" key="2">
    <source>
        <dbReference type="ARBA" id="ARBA00023015"/>
    </source>
</evidence>
<proteinExistence type="inferred from homology"/>
<evidence type="ECO:0000256" key="3">
    <source>
        <dbReference type="ARBA" id="ARBA00023125"/>
    </source>
</evidence>
<dbReference type="InterPro" id="IPR036388">
    <property type="entry name" value="WH-like_DNA-bd_sf"/>
</dbReference>
<evidence type="ECO:0000313" key="6">
    <source>
        <dbReference type="EMBL" id="CZF79645.1"/>
    </source>
</evidence>
<dbReference type="InterPro" id="IPR000847">
    <property type="entry name" value="LysR_HTH_N"/>
</dbReference>
<organism evidence="6 7">
    <name type="scientific">Grimontia celer</name>
    <dbReference type="NCBI Taxonomy" id="1796497"/>
    <lineage>
        <taxon>Bacteria</taxon>
        <taxon>Pseudomonadati</taxon>
        <taxon>Pseudomonadota</taxon>
        <taxon>Gammaproteobacteria</taxon>
        <taxon>Vibrionales</taxon>
        <taxon>Vibrionaceae</taxon>
        <taxon>Grimontia</taxon>
    </lineage>
</organism>
<dbReference type="RefSeq" id="WP_062662356.1">
    <property type="nucleotide sequence ID" value="NZ_FIZX01000001.1"/>
</dbReference>
<feature type="domain" description="HTH lysR-type" evidence="5">
    <location>
        <begin position="9"/>
        <end position="66"/>
    </location>
</feature>
<dbReference type="PRINTS" id="PR00039">
    <property type="entry name" value="HTHLYSR"/>
</dbReference>
<sequence length="313" mass="35880">MSKDIFNTIDLNLLRIFLVVFQEKNTRKAAERLFVTQPAVSQNLKKLRHFFNDELFIKVPEGLQPTPKAEQIAAKITPSLNDLQSSLNELEEFDPFTQKKKVRIAFAPQVMISLSGTFILELKARAPKLEVEIVNWSTTTFSEIENGQLLLGVSYSYSRIPKHIRELELIKLTGCCAVRQEHPLNTASAKPEAFSDFELASLFIPGWSEDLPIAAKELNAMSLPYKVGFRSAYPMAIVDVIHKTDMFFATSDLFPFDAYPYLRRLDIDSEDIELIYPLNSYFHQRNSNDPLTQWLNQLLIEELEIVRHKPKTA</sequence>
<name>A0A128EZF2_9GAMM</name>
<dbReference type="GO" id="GO:0003677">
    <property type="term" value="F:DNA binding"/>
    <property type="evidence" value="ECO:0007669"/>
    <property type="project" value="UniProtKB-KW"/>
</dbReference>
<dbReference type="EMBL" id="FIZX01000001">
    <property type="protein sequence ID" value="CZF79645.1"/>
    <property type="molecule type" value="Genomic_DNA"/>
</dbReference>
<dbReference type="Gene3D" id="3.40.190.10">
    <property type="entry name" value="Periplasmic binding protein-like II"/>
    <property type="match status" value="2"/>
</dbReference>
<accession>A0A128EZF2</accession>
<dbReference type="PROSITE" id="PS50931">
    <property type="entry name" value="HTH_LYSR"/>
    <property type="match status" value="1"/>
</dbReference>
<dbReference type="Gene3D" id="1.10.10.10">
    <property type="entry name" value="Winged helix-like DNA-binding domain superfamily/Winged helix DNA-binding domain"/>
    <property type="match status" value="1"/>
</dbReference>
<dbReference type="AlphaFoldDB" id="A0A128EZF2"/>
<keyword evidence="2" id="KW-0805">Transcription regulation</keyword>
<dbReference type="STRING" id="1796497.GCE9029_01579"/>
<protein>
    <submittedName>
        <fullName evidence="6">Putative HTH-type transcriptional regulator YbdO</fullName>
    </submittedName>
</protein>
<evidence type="ECO:0000313" key="7">
    <source>
        <dbReference type="Proteomes" id="UP000071641"/>
    </source>
</evidence>
<dbReference type="PANTHER" id="PTHR30118">
    <property type="entry name" value="HTH-TYPE TRANSCRIPTIONAL REGULATOR LEUO-RELATED"/>
    <property type="match status" value="1"/>
</dbReference>
<dbReference type="SUPFAM" id="SSF46785">
    <property type="entry name" value="Winged helix' DNA-binding domain"/>
    <property type="match status" value="1"/>
</dbReference>
<dbReference type="PANTHER" id="PTHR30118:SF15">
    <property type="entry name" value="TRANSCRIPTIONAL REGULATORY PROTEIN"/>
    <property type="match status" value="1"/>
</dbReference>
<keyword evidence="3" id="KW-0238">DNA-binding</keyword>
<reference evidence="7" key="1">
    <citation type="submission" date="2016-02" db="EMBL/GenBank/DDBJ databases">
        <authorList>
            <person name="Rodrigo-Torres Lidia"/>
            <person name="Arahal R.David."/>
        </authorList>
    </citation>
    <scope>NUCLEOTIDE SEQUENCE [LARGE SCALE GENOMIC DNA]</scope>
    <source>
        <strain evidence="7">CECT 9029</strain>
    </source>
</reference>
<dbReference type="InterPro" id="IPR050389">
    <property type="entry name" value="LysR-type_TF"/>
</dbReference>
<dbReference type="InterPro" id="IPR036390">
    <property type="entry name" value="WH_DNA-bd_sf"/>
</dbReference>
<evidence type="ECO:0000256" key="4">
    <source>
        <dbReference type="ARBA" id="ARBA00023163"/>
    </source>
</evidence>
<keyword evidence="4" id="KW-0804">Transcription</keyword>
<keyword evidence="7" id="KW-1185">Reference proteome</keyword>
<dbReference type="Pfam" id="PF00126">
    <property type="entry name" value="HTH_1"/>
    <property type="match status" value="1"/>
</dbReference>
<dbReference type="GO" id="GO:0003700">
    <property type="term" value="F:DNA-binding transcription factor activity"/>
    <property type="evidence" value="ECO:0007669"/>
    <property type="project" value="InterPro"/>
</dbReference>